<dbReference type="AlphaFoldDB" id="A0A6G4U6J8"/>
<feature type="region of interest" description="Disordered" evidence="3">
    <location>
        <begin position="24"/>
        <end position="97"/>
    </location>
</feature>
<dbReference type="RefSeq" id="WP_165240631.1">
    <property type="nucleotide sequence ID" value="NZ_JAAKZV010000136.1"/>
</dbReference>
<evidence type="ECO:0000313" key="6">
    <source>
        <dbReference type="EMBL" id="NGN67336.1"/>
    </source>
</evidence>
<feature type="compositionally biased region" description="Gly residues" evidence="3">
    <location>
        <begin position="24"/>
        <end position="35"/>
    </location>
</feature>
<comment type="caution">
    <text evidence="6">The sequence shown here is derived from an EMBL/GenBank/DDBJ whole genome shotgun (WGS) entry which is preliminary data.</text>
</comment>
<evidence type="ECO:0000256" key="4">
    <source>
        <dbReference type="SAM" id="SignalP"/>
    </source>
</evidence>
<dbReference type="Pfam" id="PF26580">
    <property type="entry name" value="Mtb12_C"/>
    <property type="match status" value="1"/>
</dbReference>
<feature type="chain" id="PRO_5038897099" description="Low molecular weight antigen MTB12-like C-terminal domain-containing protein" evidence="4">
    <location>
        <begin position="21"/>
        <end position="178"/>
    </location>
</feature>
<gene>
    <name evidence="6" type="ORF">G5C51_25960</name>
</gene>
<evidence type="ECO:0000256" key="2">
    <source>
        <dbReference type="ARBA" id="ARBA00093774"/>
    </source>
</evidence>
<feature type="signal peptide" evidence="4">
    <location>
        <begin position="1"/>
        <end position="20"/>
    </location>
</feature>
<feature type="compositionally biased region" description="Basic and acidic residues" evidence="3">
    <location>
        <begin position="65"/>
        <end position="91"/>
    </location>
</feature>
<comment type="similarity">
    <text evidence="2">Belongs to the MTB12 family.</text>
</comment>
<protein>
    <recommendedName>
        <fullName evidence="5">Low molecular weight antigen MTB12-like C-terminal domain-containing protein</fullName>
    </recommendedName>
</protein>
<evidence type="ECO:0000313" key="7">
    <source>
        <dbReference type="Proteomes" id="UP000481583"/>
    </source>
</evidence>
<proteinExistence type="inferred from homology"/>
<evidence type="ECO:0000256" key="3">
    <source>
        <dbReference type="SAM" id="MobiDB-lite"/>
    </source>
</evidence>
<dbReference type="PROSITE" id="PS51257">
    <property type="entry name" value="PROKAR_LIPOPROTEIN"/>
    <property type="match status" value="1"/>
</dbReference>
<evidence type="ECO:0000259" key="5">
    <source>
        <dbReference type="Pfam" id="PF26580"/>
    </source>
</evidence>
<sequence>MARGGLLARTAALTAVVVLAGAGMAGCGDDSGGTGEPKKTPKPQPSSSASSAPAGGGGGAPADKAVAEKEIKENWQKLFDPKTPIKEKPDYLEDGDEMQPLMDQMSNAKELKQVAAKVTKVTFTSPEKAEVKYALTLNGETAVPNTTGTAVLQDGTWKVSKNSICALISLSGSPAPGC</sequence>
<dbReference type="InterPro" id="IPR058644">
    <property type="entry name" value="Mtb12-like_C"/>
</dbReference>
<keyword evidence="1 4" id="KW-0732">Signal</keyword>
<keyword evidence="7" id="KW-1185">Reference proteome</keyword>
<evidence type="ECO:0000256" key="1">
    <source>
        <dbReference type="ARBA" id="ARBA00022729"/>
    </source>
</evidence>
<dbReference type="Proteomes" id="UP000481583">
    <property type="component" value="Unassembled WGS sequence"/>
</dbReference>
<name>A0A6G4U6J8_9ACTN</name>
<dbReference type="EMBL" id="JAAKZV010000136">
    <property type="protein sequence ID" value="NGN67336.1"/>
    <property type="molecule type" value="Genomic_DNA"/>
</dbReference>
<accession>A0A6G4U6J8</accession>
<organism evidence="6 7">
    <name type="scientific">Streptomyces coryli</name>
    <dbReference type="NCBI Taxonomy" id="1128680"/>
    <lineage>
        <taxon>Bacteria</taxon>
        <taxon>Bacillati</taxon>
        <taxon>Actinomycetota</taxon>
        <taxon>Actinomycetes</taxon>
        <taxon>Kitasatosporales</taxon>
        <taxon>Streptomycetaceae</taxon>
        <taxon>Streptomyces</taxon>
    </lineage>
</organism>
<reference evidence="6 7" key="1">
    <citation type="submission" date="2020-02" db="EMBL/GenBank/DDBJ databases">
        <title>Whole-genome analyses of novel actinobacteria.</title>
        <authorList>
            <person name="Sahin N."/>
        </authorList>
    </citation>
    <scope>NUCLEOTIDE SEQUENCE [LARGE SCALE GENOMIC DNA]</scope>
    <source>
        <strain evidence="6 7">A7024</strain>
    </source>
</reference>
<feature type="domain" description="Low molecular weight antigen MTB12-like C-terminal" evidence="5">
    <location>
        <begin position="67"/>
        <end position="174"/>
    </location>
</feature>